<dbReference type="AlphaFoldDB" id="M2U4P0"/>
<dbReference type="Proteomes" id="UP000011717">
    <property type="component" value="Unassembled WGS sequence"/>
</dbReference>
<evidence type="ECO:0000313" key="3">
    <source>
        <dbReference type="Proteomes" id="UP000011717"/>
    </source>
</evidence>
<feature type="domain" description="Acyl-CoA thioesterase-like N-terminal HotDog" evidence="1">
    <location>
        <begin position="56"/>
        <end position="138"/>
    </location>
</feature>
<organism evidence="2 3">
    <name type="scientific">Pacificimonas flava</name>
    <dbReference type="NCBI Taxonomy" id="1234595"/>
    <lineage>
        <taxon>Bacteria</taxon>
        <taxon>Pseudomonadati</taxon>
        <taxon>Pseudomonadota</taxon>
        <taxon>Alphaproteobacteria</taxon>
        <taxon>Sphingomonadales</taxon>
        <taxon>Sphingosinicellaceae</taxon>
        <taxon>Pacificimonas</taxon>
    </lineage>
</organism>
<name>M2U4P0_9SPHN</name>
<dbReference type="RefSeq" id="WP_008601571.1">
    <property type="nucleotide sequence ID" value="NZ_AMRV01000004.1"/>
</dbReference>
<proteinExistence type="predicted"/>
<dbReference type="GO" id="GO:0016790">
    <property type="term" value="F:thiolester hydrolase activity"/>
    <property type="evidence" value="ECO:0007669"/>
    <property type="project" value="UniProtKB-ARBA"/>
</dbReference>
<accession>M2U4P0</accession>
<dbReference type="InterPro" id="IPR029069">
    <property type="entry name" value="HotDog_dom_sf"/>
</dbReference>
<dbReference type="InterPro" id="IPR003736">
    <property type="entry name" value="PAAI_dom"/>
</dbReference>
<comment type="caution">
    <text evidence="2">The sequence shown here is derived from an EMBL/GenBank/DDBJ whole genome shotgun (WGS) entry which is preliminary data.</text>
</comment>
<dbReference type="InterPro" id="IPR049449">
    <property type="entry name" value="TesB_ACOT8-like_N"/>
</dbReference>
<dbReference type="CDD" id="cd03443">
    <property type="entry name" value="PaaI_thioesterase"/>
    <property type="match status" value="1"/>
</dbReference>
<dbReference type="SUPFAM" id="SSF54637">
    <property type="entry name" value="Thioesterase/thiol ester dehydrase-isomerase"/>
    <property type="match status" value="1"/>
</dbReference>
<dbReference type="Gene3D" id="3.10.129.10">
    <property type="entry name" value="Hotdog Thioesterase"/>
    <property type="match status" value="1"/>
</dbReference>
<keyword evidence="3" id="KW-1185">Reference proteome</keyword>
<evidence type="ECO:0000259" key="1">
    <source>
        <dbReference type="Pfam" id="PF13622"/>
    </source>
</evidence>
<sequence>MSFDALAAQMADADEGPLSGIPYADTLGAEYRIEGDQVTLIVPYRKSLVGSPQPPRLHGGAVAGLMELAAIAQVIHQFRQEDMLPGVLPINVTVDYLRAGQTETVYAAARIVRMGRRVANVQVEAWQDERERPIAAAHMNVMLRR</sequence>
<dbReference type="NCBIfam" id="TIGR00369">
    <property type="entry name" value="unchar_dom_1"/>
    <property type="match status" value="1"/>
</dbReference>
<evidence type="ECO:0000313" key="2">
    <source>
        <dbReference type="EMBL" id="EMD82943.1"/>
    </source>
</evidence>
<gene>
    <name evidence="2" type="ORF">C725_1541</name>
</gene>
<dbReference type="Pfam" id="PF13622">
    <property type="entry name" value="4HBT_3"/>
    <property type="match status" value="1"/>
</dbReference>
<reference evidence="2 3" key="1">
    <citation type="journal article" date="2013" name="Genome Announc.">
        <title>Draft Genome Sequence of Strain JLT2015T, Belonging to the Family Sphingomonadaceae of the Alphaproteobacteria.</title>
        <authorList>
            <person name="Tang K."/>
            <person name="Liu K."/>
            <person name="Li S."/>
            <person name="Jiao N."/>
        </authorList>
    </citation>
    <scope>NUCLEOTIDE SEQUENCE [LARGE SCALE GENOMIC DNA]</scope>
    <source>
        <strain evidence="2 3">JLT2015</strain>
    </source>
</reference>
<protein>
    <recommendedName>
        <fullName evidence="1">Acyl-CoA thioesterase-like N-terminal HotDog domain-containing protein</fullName>
    </recommendedName>
</protein>
<dbReference type="EMBL" id="AMRV01000004">
    <property type="protein sequence ID" value="EMD82943.1"/>
    <property type="molecule type" value="Genomic_DNA"/>
</dbReference>